<feature type="domain" description="OmpA-like" evidence="10">
    <location>
        <begin position="140"/>
        <end position="261"/>
    </location>
</feature>
<feature type="transmembrane region" description="Helical" evidence="9">
    <location>
        <begin position="17"/>
        <end position="39"/>
    </location>
</feature>
<comment type="subcellular location">
    <subcellularLocation>
        <location evidence="1">Cell membrane</location>
        <topology evidence="1">Single-pass membrane protein</topology>
    </subcellularLocation>
</comment>
<dbReference type="SUPFAM" id="SSF103088">
    <property type="entry name" value="OmpA-like"/>
    <property type="match status" value="1"/>
</dbReference>
<proteinExistence type="inferred from homology"/>
<dbReference type="PANTHER" id="PTHR30329">
    <property type="entry name" value="STATOR ELEMENT OF FLAGELLAR MOTOR COMPLEX"/>
    <property type="match status" value="1"/>
</dbReference>
<dbReference type="NCBIfam" id="TIGR03350">
    <property type="entry name" value="type_VI_ompA"/>
    <property type="match status" value="1"/>
</dbReference>
<sequence>MEETECDQQECPEGAPAWVMTFADLMSLMMCFFVLLLSFSEMDVLKYKQVAGSMKFAFGVQRDVKVSDIPAGTSIITQEFSPAQPEPTLINQITQETIDEMRDFLKIEETIADAEEKAEELREALKEEIEQGLLEISTIDDQVVIRIREKGSFESASDAISAEFRDMLVKIGDALNRVDGKIIVAGHTDDIPIETYEFPSNWVLSAARAAAVAHTMTEIGAVDPNRIEIRAYGDNQPLESNDTAEGRAANRRVEIIVLSDRDTETMIQDLTQTLDEQAAKAQPDE</sequence>
<evidence type="ECO:0000256" key="5">
    <source>
        <dbReference type="ARBA" id="ARBA00022989"/>
    </source>
</evidence>
<dbReference type="Gene3D" id="3.30.1330.60">
    <property type="entry name" value="OmpA-like domain"/>
    <property type="match status" value="1"/>
</dbReference>
<evidence type="ECO:0000313" key="12">
    <source>
        <dbReference type="Proteomes" id="UP000483379"/>
    </source>
</evidence>
<dbReference type="PROSITE" id="PS51123">
    <property type="entry name" value="OMPA_2"/>
    <property type="match status" value="1"/>
</dbReference>
<evidence type="ECO:0000256" key="3">
    <source>
        <dbReference type="ARBA" id="ARBA00022475"/>
    </source>
</evidence>
<evidence type="ECO:0000256" key="9">
    <source>
        <dbReference type="SAM" id="Phobius"/>
    </source>
</evidence>
<keyword evidence="4 9" id="KW-0812">Transmembrane</keyword>
<evidence type="ECO:0000256" key="6">
    <source>
        <dbReference type="ARBA" id="ARBA00023136"/>
    </source>
</evidence>
<evidence type="ECO:0000256" key="7">
    <source>
        <dbReference type="PROSITE-ProRule" id="PRU00473"/>
    </source>
</evidence>
<dbReference type="InterPro" id="IPR006665">
    <property type="entry name" value="OmpA-like"/>
</dbReference>
<keyword evidence="8" id="KW-0175">Coiled coil</keyword>
<accession>A0A6M0JXM8</accession>
<dbReference type="CDD" id="cd07185">
    <property type="entry name" value="OmpA_C-like"/>
    <property type="match status" value="1"/>
</dbReference>
<evidence type="ECO:0000313" key="11">
    <source>
        <dbReference type="EMBL" id="NEV61087.1"/>
    </source>
</evidence>
<dbReference type="AlphaFoldDB" id="A0A6M0JXM8"/>
<dbReference type="InterPro" id="IPR025713">
    <property type="entry name" value="MotB-like_N_dom"/>
</dbReference>
<evidence type="ECO:0000256" key="8">
    <source>
        <dbReference type="SAM" id="Coils"/>
    </source>
</evidence>
<comment type="similarity">
    <text evidence="2">Belongs to the MotB family.</text>
</comment>
<dbReference type="Pfam" id="PF13677">
    <property type="entry name" value="MotB_plug"/>
    <property type="match status" value="1"/>
</dbReference>
<gene>
    <name evidence="11" type="primary">tssL</name>
    <name evidence="11" type="ORF">G3446_04090</name>
</gene>
<evidence type="ECO:0000256" key="4">
    <source>
        <dbReference type="ARBA" id="ARBA00022692"/>
    </source>
</evidence>
<evidence type="ECO:0000256" key="2">
    <source>
        <dbReference type="ARBA" id="ARBA00008914"/>
    </source>
</evidence>
<evidence type="ECO:0000256" key="1">
    <source>
        <dbReference type="ARBA" id="ARBA00004162"/>
    </source>
</evidence>
<dbReference type="EMBL" id="JAAIJQ010000008">
    <property type="protein sequence ID" value="NEV61087.1"/>
    <property type="molecule type" value="Genomic_DNA"/>
</dbReference>
<dbReference type="InterPro" id="IPR036737">
    <property type="entry name" value="OmpA-like_sf"/>
</dbReference>
<name>A0A6M0JXM8_9GAMM</name>
<organism evidence="11 12">
    <name type="scientific">Thiorhodococcus minor</name>
    <dbReference type="NCBI Taxonomy" id="57489"/>
    <lineage>
        <taxon>Bacteria</taxon>
        <taxon>Pseudomonadati</taxon>
        <taxon>Pseudomonadota</taxon>
        <taxon>Gammaproteobacteria</taxon>
        <taxon>Chromatiales</taxon>
        <taxon>Chromatiaceae</taxon>
        <taxon>Thiorhodococcus</taxon>
    </lineage>
</organism>
<evidence type="ECO:0000259" key="10">
    <source>
        <dbReference type="PROSITE" id="PS51123"/>
    </source>
</evidence>
<dbReference type="InterPro" id="IPR050330">
    <property type="entry name" value="Bact_OuterMem_StrucFunc"/>
</dbReference>
<dbReference type="InterPro" id="IPR017733">
    <property type="entry name" value="OmpA-like_dom_proteobacteria"/>
</dbReference>
<dbReference type="GO" id="GO:0005886">
    <property type="term" value="C:plasma membrane"/>
    <property type="evidence" value="ECO:0007669"/>
    <property type="project" value="UniProtKB-SubCell"/>
</dbReference>
<keyword evidence="5 9" id="KW-1133">Transmembrane helix</keyword>
<dbReference type="PANTHER" id="PTHR30329:SF21">
    <property type="entry name" value="LIPOPROTEIN YIAD-RELATED"/>
    <property type="match status" value="1"/>
</dbReference>
<keyword evidence="6 7" id="KW-0472">Membrane</keyword>
<feature type="coiled-coil region" evidence="8">
    <location>
        <begin position="104"/>
        <end position="135"/>
    </location>
</feature>
<comment type="caution">
    <text evidence="11">The sequence shown here is derived from an EMBL/GenBank/DDBJ whole genome shotgun (WGS) entry which is preliminary data.</text>
</comment>
<keyword evidence="12" id="KW-1185">Reference proteome</keyword>
<keyword evidence="3" id="KW-1003">Cell membrane</keyword>
<protein>
    <submittedName>
        <fullName evidence="11">Type VI secretion system protein TssL</fullName>
    </submittedName>
</protein>
<dbReference type="RefSeq" id="WP_164451136.1">
    <property type="nucleotide sequence ID" value="NZ_JAAIJQ010000008.1"/>
</dbReference>
<reference evidence="11 12" key="1">
    <citation type="submission" date="2020-02" db="EMBL/GenBank/DDBJ databases">
        <title>Genome sequences of Thiorhodococcus mannitoliphagus and Thiorhodococcus minor, purple sulfur photosynthetic bacteria in the gammaproteobacterial family, Chromatiaceae.</title>
        <authorList>
            <person name="Aviles F.A."/>
            <person name="Meyer T.E."/>
            <person name="Kyndt J.A."/>
        </authorList>
    </citation>
    <scope>NUCLEOTIDE SEQUENCE [LARGE SCALE GENOMIC DNA]</scope>
    <source>
        <strain evidence="11 12">DSM 11518</strain>
    </source>
</reference>
<dbReference type="Pfam" id="PF00691">
    <property type="entry name" value="OmpA"/>
    <property type="match status" value="1"/>
</dbReference>
<dbReference type="Proteomes" id="UP000483379">
    <property type="component" value="Unassembled WGS sequence"/>
</dbReference>